<evidence type="ECO:0000256" key="3">
    <source>
        <dbReference type="ARBA" id="ARBA00022448"/>
    </source>
</evidence>
<proteinExistence type="inferred from homology"/>
<sequence length="183" mass="19806">MTSTTILAEGGNSLLIPALPDLVWGTVAFVIVAISIYKLAWPTFMATLDERAEKIEKGLHAADAARAEIADQRAGLEEEIRDAHRDAEQIREKANAHAKAIMTDAQSQAHTSADQIIDNAHRRIAADSDAARRVLRAELGVLATELATRIVGESLTDSELAQRVTDRFLDELEASTPSAPQEA</sequence>
<keyword evidence="10 14" id="KW-0472">Membrane</keyword>
<keyword evidence="18" id="KW-1185">Reference proteome</keyword>
<evidence type="ECO:0000313" key="18">
    <source>
        <dbReference type="Proteomes" id="UP000602653"/>
    </source>
</evidence>
<keyword evidence="8 14" id="KW-1133">Transmembrane helix</keyword>
<keyword evidence="16" id="KW-0175">Coiled coil</keyword>
<evidence type="ECO:0000256" key="7">
    <source>
        <dbReference type="ARBA" id="ARBA00022781"/>
    </source>
</evidence>
<keyword evidence="3 14" id="KW-0813">Transport</keyword>
<evidence type="ECO:0000256" key="13">
    <source>
        <dbReference type="ARBA" id="ARBA00025830"/>
    </source>
</evidence>
<evidence type="ECO:0000256" key="1">
    <source>
        <dbReference type="ARBA" id="ARBA00004162"/>
    </source>
</evidence>
<comment type="function">
    <text evidence="14">Component of the F(0) channel, it forms part of the peripheral stalk, linking F(1) to F(0).</text>
</comment>
<dbReference type="SUPFAM" id="SSF81573">
    <property type="entry name" value="F1F0 ATP synthase subunit B, membrane domain"/>
    <property type="match status" value="1"/>
</dbReference>
<comment type="function">
    <text evidence="12 14">F(1)F(0) ATP synthase produces ATP from ADP in the presence of a proton or sodium gradient. F-type ATPases consist of two structural domains, F(1) containing the extramembraneous catalytic core and F(0) containing the membrane proton channel, linked together by a central stalk and a peripheral stalk. During catalysis, ATP synthesis in the catalytic domain of F(1) is coupled via a rotary mechanism of the central stalk subunits to proton translocation.</text>
</comment>
<dbReference type="PANTHER" id="PTHR33445:SF1">
    <property type="entry name" value="ATP SYNTHASE SUBUNIT B"/>
    <property type="match status" value="1"/>
</dbReference>
<feature type="transmembrane region" description="Helical" evidence="14">
    <location>
        <begin position="22"/>
        <end position="41"/>
    </location>
</feature>
<dbReference type="InterPro" id="IPR002146">
    <property type="entry name" value="ATP_synth_b/b'su_bac/chlpt"/>
</dbReference>
<evidence type="ECO:0000256" key="9">
    <source>
        <dbReference type="ARBA" id="ARBA00023065"/>
    </source>
</evidence>
<dbReference type="NCBIfam" id="TIGR01144">
    <property type="entry name" value="ATP_synt_b"/>
    <property type="match status" value="1"/>
</dbReference>
<keyword evidence="11 14" id="KW-0066">ATP synthesis</keyword>
<evidence type="ECO:0000256" key="15">
    <source>
        <dbReference type="RuleBase" id="RU003848"/>
    </source>
</evidence>
<feature type="coiled-coil region" evidence="16">
    <location>
        <begin position="59"/>
        <end position="93"/>
    </location>
</feature>
<evidence type="ECO:0000256" key="16">
    <source>
        <dbReference type="SAM" id="Coils"/>
    </source>
</evidence>
<evidence type="ECO:0000256" key="4">
    <source>
        <dbReference type="ARBA" id="ARBA00022475"/>
    </source>
</evidence>
<accession>A0ABX7IHA6</accession>
<evidence type="ECO:0000313" key="17">
    <source>
        <dbReference type="EMBL" id="QRV02509.1"/>
    </source>
</evidence>
<comment type="subcellular location">
    <subcellularLocation>
        <location evidence="1 14">Cell membrane</location>
        <topology evidence="1 14">Single-pass membrane protein</topology>
    </subcellularLocation>
</comment>
<evidence type="ECO:0000256" key="12">
    <source>
        <dbReference type="ARBA" id="ARBA00025198"/>
    </source>
</evidence>
<dbReference type="EMBL" id="CP070228">
    <property type="protein sequence ID" value="QRV02509.1"/>
    <property type="molecule type" value="Genomic_DNA"/>
</dbReference>
<protein>
    <recommendedName>
        <fullName evidence="14">ATP synthase subunit b</fullName>
    </recommendedName>
    <alternativeName>
        <fullName evidence="14">ATP synthase F(0) sector subunit b</fullName>
    </alternativeName>
    <alternativeName>
        <fullName evidence="14">ATPase subunit I</fullName>
    </alternativeName>
    <alternativeName>
        <fullName evidence="14">F-type ATPase subunit b</fullName>
        <shortName evidence="14">F-ATPase subunit b</shortName>
    </alternativeName>
</protein>
<evidence type="ECO:0000256" key="2">
    <source>
        <dbReference type="ARBA" id="ARBA00005513"/>
    </source>
</evidence>
<dbReference type="CDD" id="cd06503">
    <property type="entry name" value="ATP-synt_Fo_b"/>
    <property type="match status" value="1"/>
</dbReference>
<evidence type="ECO:0000256" key="10">
    <source>
        <dbReference type="ARBA" id="ARBA00023136"/>
    </source>
</evidence>
<dbReference type="InterPro" id="IPR005864">
    <property type="entry name" value="ATP_synth_F0_bsu_bac"/>
</dbReference>
<keyword evidence="7 14" id="KW-0375">Hydrogen ion transport</keyword>
<dbReference type="RefSeq" id="WP_204424986.1">
    <property type="nucleotide sequence ID" value="NZ_CP070228.1"/>
</dbReference>
<keyword evidence="5 14" id="KW-0138">CF(0)</keyword>
<evidence type="ECO:0000256" key="6">
    <source>
        <dbReference type="ARBA" id="ARBA00022692"/>
    </source>
</evidence>
<evidence type="ECO:0000256" key="8">
    <source>
        <dbReference type="ARBA" id="ARBA00022989"/>
    </source>
</evidence>
<gene>
    <name evidence="14 17" type="primary">atpF</name>
    <name evidence="17" type="ORF">JTE88_01780</name>
</gene>
<reference evidence="17 18" key="1">
    <citation type="submission" date="2021-02" db="EMBL/GenBank/DDBJ databases">
        <title>Complete Genome Sequence of Arcanobacterium phocisimile strain DSM 26142T from a harbour seal.</title>
        <authorList>
            <person name="Borowiak M."/>
            <person name="Alssahen M."/>
            <person name="Malorny B."/>
            <person name="Laemmler C."/>
            <person name="Siebert U."/>
            <person name="Ploetz M."/>
            <person name="Abdulmawjood A."/>
        </authorList>
    </citation>
    <scope>NUCLEOTIDE SEQUENCE [LARGE SCALE GENOMIC DNA]</scope>
    <source>
        <strain evidence="17 18">DSM 26142</strain>
    </source>
</reference>
<evidence type="ECO:0000256" key="11">
    <source>
        <dbReference type="ARBA" id="ARBA00023310"/>
    </source>
</evidence>
<evidence type="ECO:0000256" key="5">
    <source>
        <dbReference type="ARBA" id="ARBA00022547"/>
    </source>
</evidence>
<dbReference type="PANTHER" id="PTHR33445">
    <property type="entry name" value="ATP SYNTHASE SUBUNIT B', CHLOROPLASTIC"/>
    <property type="match status" value="1"/>
</dbReference>
<comment type="similarity">
    <text evidence="2 14 15">Belongs to the ATPase B chain family.</text>
</comment>
<dbReference type="InterPro" id="IPR028987">
    <property type="entry name" value="ATP_synth_B-like_membr_sf"/>
</dbReference>
<dbReference type="HAMAP" id="MF_01398">
    <property type="entry name" value="ATP_synth_b_bprime"/>
    <property type="match status" value="1"/>
</dbReference>
<comment type="subunit">
    <text evidence="13 14">F-type ATPases have 2 components, F(1) - the catalytic core - and F(0) - the membrane proton channel. F(1) has five subunits: alpha(3), beta(3), gamma(1), delta(1), epsilon(1). F(0) has three main subunits: a(1), b(2) and c(10-14). The alpha and beta chains form an alternating ring which encloses part of the gamma chain. F(1) is attached to F(0) by a central stalk formed by the gamma and epsilon chains, while a peripheral stalk is formed by the delta and b chains.</text>
</comment>
<keyword evidence="4 14" id="KW-1003">Cell membrane</keyword>
<dbReference type="InterPro" id="IPR050059">
    <property type="entry name" value="ATP_synthase_B_chain"/>
</dbReference>
<keyword evidence="9 14" id="KW-0406">Ion transport</keyword>
<evidence type="ECO:0000256" key="14">
    <source>
        <dbReference type="HAMAP-Rule" id="MF_01398"/>
    </source>
</evidence>
<name>A0ABX7IHA6_9ACTO</name>
<dbReference type="Pfam" id="PF00430">
    <property type="entry name" value="ATP-synt_B"/>
    <property type="match status" value="1"/>
</dbReference>
<dbReference type="Gene3D" id="1.20.5.620">
    <property type="entry name" value="F1F0 ATP synthase subunit B, membrane domain"/>
    <property type="match status" value="1"/>
</dbReference>
<dbReference type="Proteomes" id="UP000602653">
    <property type="component" value="Chromosome"/>
</dbReference>
<keyword evidence="6 14" id="KW-0812">Transmembrane</keyword>
<organism evidence="17 18">
    <name type="scientific">Arcanobacterium phocisimile</name>
    <dbReference type="NCBI Taxonomy" id="1302235"/>
    <lineage>
        <taxon>Bacteria</taxon>
        <taxon>Bacillati</taxon>
        <taxon>Actinomycetota</taxon>
        <taxon>Actinomycetes</taxon>
        <taxon>Actinomycetales</taxon>
        <taxon>Actinomycetaceae</taxon>
        <taxon>Arcanobacterium</taxon>
    </lineage>
</organism>